<proteinExistence type="inferred from homology"/>
<feature type="transmembrane region" description="Helical" evidence="8">
    <location>
        <begin position="113"/>
        <end position="134"/>
    </location>
</feature>
<feature type="transmembrane region" description="Helical" evidence="8">
    <location>
        <begin position="313"/>
        <end position="332"/>
    </location>
</feature>
<organism evidence="9 10">
    <name type="scientific">Acetobacter lovaniensis</name>
    <dbReference type="NCBI Taxonomy" id="104100"/>
    <lineage>
        <taxon>Bacteria</taxon>
        <taxon>Pseudomonadati</taxon>
        <taxon>Pseudomonadota</taxon>
        <taxon>Alphaproteobacteria</taxon>
        <taxon>Acetobacterales</taxon>
        <taxon>Acetobacteraceae</taxon>
        <taxon>Acetobacter</taxon>
    </lineage>
</organism>
<comment type="subcellular location">
    <subcellularLocation>
        <location evidence="1">Cell membrane</location>
        <topology evidence="1">Multi-pass membrane protein</topology>
    </subcellularLocation>
</comment>
<reference evidence="9 10" key="1">
    <citation type="submission" date="2020-08" db="EMBL/GenBank/DDBJ databases">
        <title>Genomic Encyclopedia of Type Strains, Phase IV (KMG-IV): sequencing the most valuable type-strain genomes for metagenomic binning, comparative biology and taxonomic classification.</title>
        <authorList>
            <person name="Goeker M."/>
        </authorList>
    </citation>
    <scope>NUCLEOTIDE SEQUENCE [LARGE SCALE GENOMIC DNA]</scope>
    <source>
        <strain evidence="9 10">DSM 4491</strain>
    </source>
</reference>
<evidence type="ECO:0000256" key="4">
    <source>
        <dbReference type="ARBA" id="ARBA00022692"/>
    </source>
</evidence>
<keyword evidence="4 8" id="KW-0812">Transmembrane</keyword>
<sequence length="410" mass="47316">MLTKNSLKKIMDYVYCELKFMNFFNKDRCDAYLRIYIFVFFAIISIACFMGGKAFLANFKLGGDFILFWAASSQILHGHFLDIYNTAAHEAAMQSGQFLNHPYKLPFLYPPPMLLFIWPLAFFTYTISYILWALSAPIITAKTLNLLCKNWSIAAFAFFSPQFIVSLLTGQNGLLITLILTIGIFYLIKKPFLSGLILGLLVIKPHVVFLVPLCLIFSRKWRVVAGIATSASFLIILSYCVFGLETWKRFFEYSHVMQNSILHDVYLCQIFITVFGFLSVHGLPFIEAFWIQITFSLIVVAYVLYNTVKSKNIYNNVILSLAASPLCTPYLLHYDLTYMLIPAIWIINTALRTGFFSWEKPFLIVLYFSPIFTLALTWCYHFPVEPIVATIFLCLVLRRHHYLEKHPQYA</sequence>
<evidence type="ECO:0000256" key="7">
    <source>
        <dbReference type="ARBA" id="ARBA00024033"/>
    </source>
</evidence>
<name>A0A841QEX7_9PROT</name>
<keyword evidence="5 8" id="KW-1133">Transmembrane helix</keyword>
<dbReference type="Pfam" id="PF09594">
    <property type="entry name" value="GT87"/>
    <property type="match status" value="1"/>
</dbReference>
<evidence type="ECO:0000313" key="10">
    <source>
        <dbReference type="Proteomes" id="UP000578000"/>
    </source>
</evidence>
<gene>
    <name evidence="9" type="ORF">HNR55_001344</name>
</gene>
<feature type="transmembrane region" description="Helical" evidence="8">
    <location>
        <begin position="170"/>
        <end position="188"/>
    </location>
</feature>
<feature type="transmembrane region" description="Helical" evidence="8">
    <location>
        <begin position="224"/>
        <end position="244"/>
    </location>
</feature>
<comment type="similarity">
    <text evidence="7">Belongs to the glycosyltransferase 87 family.</text>
</comment>
<accession>A0A841QEX7</accession>
<feature type="transmembrane region" description="Helical" evidence="8">
    <location>
        <begin position="362"/>
        <end position="383"/>
    </location>
</feature>
<evidence type="ECO:0000256" key="3">
    <source>
        <dbReference type="ARBA" id="ARBA00022679"/>
    </source>
</evidence>
<feature type="transmembrane region" description="Helical" evidence="8">
    <location>
        <begin position="146"/>
        <end position="164"/>
    </location>
</feature>
<dbReference type="EMBL" id="JACHIE010000004">
    <property type="protein sequence ID" value="MBB6456763.1"/>
    <property type="molecule type" value="Genomic_DNA"/>
</dbReference>
<dbReference type="GO" id="GO:0005886">
    <property type="term" value="C:plasma membrane"/>
    <property type="evidence" value="ECO:0007669"/>
    <property type="project" value="UniProtKB-SubCell"/>
</dbReference>
<keyword evidence="2" id="KW-1003">Cell membrane</keyword>
<evidence type="ECO:0000256" key="6">
    <source>
        <dbReference type="ARBA" id="ARBA00023136"/>
    </source>
</evidence>
<dbReference type="InterPro" id="IPR018584">
    <property type="entry name" value="GT87"/>
</dbReference>
<dbReference type="Proteomes" id="UP000578000">
    <property type="component" value="Unassembled WGS sequence"/>
</dbReference>
<evidence type="ECO:0008006" key="11">
    <source>
        <dbReference type="Google" id="ProtNLM"/>
    </source>
</evidence>
<evidence type="ECO:0000256" key="5">
    <source>
        <dbReference type="ARBA" id="ARBA00022989"/>
    </source>
</evidence>
<feature type="transmembrane region" description="Helical" evidence="8">
    <location>
        <begin position="265"/>
        <end position="283"/>
    </location>
</feature>
<feature type="transmembrane region" description="Helical" evidence="8">
    <location>
        <begin position="338"/>
        <end position="355"/>
    </location>
</feature>
<protein>
    <recommendedName>
        <fullName evidence="11">DUF2029 domain-containing protein</fullName>
    </recommendedName>
</protein>
<comment type="caution">
    <text evidence="9">The sequence shown here is derived from an EMBL/GenBank/DDBJ whole genome shotgun (WGS) entry which is preliminary data.</text>
</comment>
<evidence type="ECO:0000256" key="2">
    <source>
        <dbReference type="ARBA" id="ARBA00022475"/>
    </source>
</evidence>
<evidence type="ECO:0000256" key="8">
    <source>
        <dbReference type="SAM" id="Phobius"/>
    </source>
</evidence>
<evidence type="ECO:0000256" key="1">
    <source>
        <dbReference type="ARBA" id="ARBA00004651"/>
    </source>
</evidence>
<keyword evidence="6 8" id="KW-0472">Membrane</keyword>
<keyword evidence="10" id="KW-1185">Reference proteome</keyword>
<feature type="transmembrane region" description="Helical" evidence="8">
    <location>
        <begin position="289"/>
        <end position="306"/>
    </location>
</feature>
<feature type="transmembrane region" description="Helical" evidence="8">
    <location>
        <begin position="195"/>
        <end position="218"/>
    </location>
</feature>
<dbReference type="RefSeq" id="WP_221441733.1">
    <property type="nucleotide sequence ID" value="NZ_BAABDB010000004.1"/>
</dbReference>
<dbReference type="GO" id="GO:0016758">
    <property type="term" value="F:hexosyltransferase activity"/>
    <property type="evidence" value="ECO:0007669"/>
    <property type="project" value="InterPro"/>
</dbReference>
<keyword evidence="3" id="KW-0808">Transferase</keyword>
<evidence type="ECO:0000313" key="9">
    <source>
        <dbReference type="EMBL" id="MBB6456763.1"/>
    </source>
</evidence>
<feature type="transmembrane region" description="Helical" evidence="8">
    <location>
        <begin position="31"/>
        <end position="52"/>
    </location>
</feature>
<dbReference type="AlphaFoldDB" id="A0A841QEX7"/>